<evidence type="ECO:0000313" key="3">
    <source>
        <dbReference type="EMBL" id="POM75651.1"/>
    </source>
</evidence>
<organism evidence="3 4">
    <name type="scientific">Phytophthora palmivora</name>
    <dbReference type="NCBI Taxonomy" id="4796"/>
    <lineage>
        <taxon>Eukaryota</taxon>
        <taxon>Sar</taxon>
        <taxon>Stramenopiles</taxon>
        <taxon>Oomycota</taxon>
        <taxon>Peronosporomycetes</taxon>
        <taxon>Peronosporales</taxon>
        <taxon>Peronosporaceae</taxon>
        <taxon>Phytophthora</taxon>
    </lineage>
</organism>
<dbReference type="Gene3D" id="3.90.226.30">
    <property type="match status" value="1"/>
</dbReference>
<dbReference type="Proteomes" id="UP000237271">
    <property type="component" value="Unassembled WGS sequence"/>
</dbReference>
<comment type="caution">
    <text evidence="3">The sequence shown here is derived from an EMBL/GenBank/DDBJ whole genome shotgun (WGS) entry which is preliminary data.</text>
</comment>
<feature type="region of interest" description="Disordered" evidence="2">
    <location>
        <begin position="26"/>
        <end position="49"/>
    </location>
</feature>
<dbReference type="EMBL" id="NCKW01003708">
    <property type="protein sequence ID" value="POM75651.1"/>
    <property type="molecule type" value="Genomic_DNA"/>
</dbReference>
<dbReference type="PANTHER" id="PTHR33171:SF17">
    <property type="entry name" value="LARA-LIKE N-TERMINAL DOMAIN-CONTAINING PROTEIN"/>
    <property type="match status" value="1"/>
</dbReference>
<reference evidence="3 4" key="1">
    <citation type="journal article" date="2017" name="Genome Biol. Evol.">
        <title>Phytophthora megakarya and P. palmivora, closely related causal agents of cacao black pod rot, underwent increases in genome sizes and gene numbers by different mechanisms.</title>
        <authorList>
            <person name="Ali S.S."/>
            <person name="Shao J."/>
            <person name="Lary D.J."/>
            <person name="Kronmiller B."/>
            <person name="Shen D."/>
            <person name="Strem M.D."/>
            <person name="Amoako-Attah I."/>
            <person name="Akrofi A.Y."/>
            <person name="Begoude B.A."/>
            <person name="Ten Hoopen G.M."/>
            <person name="Coulibaly K."/>
            <person name="Kebe B.I."/>
            <person name="Melnick R.L."/>
            <person name="Guiltinan M.J."/>
            <person name="Tyler B.M."/>
            <person name="Meinhardt L.W."/>
            <person name="Bailey B.A."/>
        </authorList>
    </citation>
    <scope>NUCLEOTIDE SEQUENCE [LARGE SCALE GENOMIC DNA]</scope>
    <source>
        <strain evidence="4">sbr112.9</strain>
    </source>
</reference>
<evidence type="ECO:0000313" key="4">
    <source>
        <dbReference type="Proteomes" id="UP000237271"/>
    </source>
</evidence>
<evidence type="ECO:0000256" key="2">
    <source>
        <dbReference type="SAM" id="MobiDB-lite"/>
    </source>
</evidence>
<name>A0A2P4YCY2_9STRA</name>
<dbReference type="InterPro" id="IPR048068">
    <property type="entry name" value="LarA-like"/>
</dbReference>
<gene>
    <name evidence="3" type="ORF">PHPALM_7213</name>
</gene>
<feature type="coiled-coil region" evidence="1">
    <location>
        <begin position="50"/>
        <end position="125"/>
    </location>
</feature>
<sequence>MSLQLVDDDQVLEAALSLLDQVDGEDGDALQQMPSKKKRRAATYNPNRAREAQRKELLALREQIPHLEKRLETLKRNVSMPPQGAIMMELWRKVALHERKTRENAEEENRRLRDLVRENAEVTTQNVQQLLQTRPESVESCSHICESRPEPWPWPYRRMYAVPIDPRDGNMLREMAESIDVVHRQVLQVYSTDSNPYVFDTTRFPTTEKTHCRVFADKILPFSVDEVGDAAWQFFAHSFRRPTTRFYYHTDSHQSGGLVSDDTVVEVFGEEHRFGQVLLDIKVKQIVRRYIAAGRVVVAWRALLSPEKFKTATLTNVVFEEKGALVIESYLRSATTMTLLFAEGSKTTELSDARLREIVHETLQKLETQRGATFDKAVIVPPDFTRFHSKSGVLSQYAYEYLQDKMFGDIPKDLFRVHDWRNDVVTIGQVPAELIQEASDGKVNEPWPAQINKLLWEGGHDLVLSIGQVVPHEVMGMANYNKNIFVGTGGSEGINFSHFIGAVYGMERMMGRADNPLRRILNYASTNFLQKLPLIYIQTVIGRGENGDLVTRGVFIGDDEECFMKAAELSLEVNFELLDAPIEKVVVFLDPEEFKSTWLGNKSIYRTRMAIADDGELIVLAPGVARFGEDKRIDELIRKYGYRTTPEVLAHLNANRDLMKNLSAAAHLIHGSSEGRFRITYCPGHLTKEEVEGVGFGYGGLKEMSAKYPVDKLQDGWNVDANGERFFYISNPALGLWAYRGRFEGSTSATTSTTATAAATSLSASADTTEACLDAGVGGGPFKHT</sequence>
<dbReference type="PANTHER" id="PTHR33171">
    <property type="entry name" value="LAR_N DOMAIN-CONTAINING PROTEIN"/>
    <property type="match status" value="1"/>
</dbReference>
<dbReference type="AlphaFoldDB" id="A0A2P4YCY2"/>
<protein>
    <submittedName>
        <fullName evidence="3">M96 mating-specific protein family</fullName>
    </submittedName>
</protein>
<dbReference type="OrthoDB" id="190718at2759"/>
<accession>A0A2P4YCY2</accession>
<keyword evidence="1" id="KW-0175">Coiled coil</keyword>
<evidence type="ECO:0000256" key="1">
    <source>
        <dbReference type="SAM" id="Coils"/>
    </source>
</evidence>
<keyword evidence="4" id="KW-1185">Reference proteome</keyword>
<proteinExistence type="predicted"/>
<dbReference type="InterPro" id="IPR043166">
    <property type="entry name" value="LarA-like_C"/>
</dbReference>
<dbReference type="Gene3D" id="3.40.50.11440">
    <property type="match status" value="1"/>
</dbReference>